<evidence type="ECO:0000313" key="1">
    <source>
        <dbReference type="EMBL" id="GIX93664.1"/>
    </source>
</evidence>
<dbReference type="EMBL" id="BPLR01004285">
    <property type="protein sequence ID" value="GIX93664.1"/>
    <property type="molecule type" value="Genomic_DNA"/>
</dbReference>
<accession>A0AAV4PAL9</accession>
<dbReference type="Proteomes" id="UP001054945">
    <property type="component" value="Unassembled WGS sequence"/>
</dbReference>
<dbReference type="AlphaFoldDB" id="A0AAV4PAL9"/>
<gene>
    <name evidence="1" type="ORF">CEXT_168891</name>
</gene>
<name>A0AAV4PAL9_CAEEX</name>
<keyword evidence="2" id="KW-1185">Reference proteome</keyword>
<protein>
    <submittedName>
        <fullName evidence="1">Uncharacterized protein</fullName>
    </submittedName>
</protein>
<proteinExistence type="predicted"/>
<reference evidence="1 2" key="1">
    <citation type="submission" date="2021-06" db="EMBL/GenBank/DDBJ databases">
        <title>Caerostris extrusa draft genome.</title>
        <authorList>
            <person name="Kono N."/>
            <person name="Arakawa K."/>
        </authorList>
    </citation>
    <scope>NUCLEOTIDE SEQUENCE [LARGE SCALE GENOMIC DNA]</scope>
</reference>
<comment type="caution">
    <text evidence="1">The sequence shown here is derived from an EMBL/GenBank/DDBJ whole genome shotgun (WGS) entry which is preliminary data.</text>
</comment>
<organism evidence="1 2">
    <name type="scientific">Caerostris extrusa</name>
    <name type="common">Bark spider</name>
    <name type="synonym">Caerostris bankana</name>
    <dbReference type="NCBI Taxonomy" id="172846"/>
    <lineage>
        <taxon>Eukaryota</taxon>
        <taxon>Metazoa</taxon>
        <taxon>Ecdysozoa</taxon>
        <taxon>Arthropoda</taxon>
        <taxon>Chelicerata</taxon>
        <taxon>Arachnida</taxon>
        <taxon>Araneae</taxon>
        <taxon>Araneomorphae</taxon>
        <taxon>Entelegynae</taxon>
        <taxon>Araneoidea</taxon>
        <taxon>Araneidae</taxon>
        <taxon>Caerostris</taxon>
    </lineage>
</organism>
<sequence>MNYFKTILSLVQEKKKEKKKKKKKIAVHFLGPMLFQRVQLADPPPLTMKCPKGPVALGSTPVLIQTQAPLSLWIHSYVTRAQLPTFGDLSPTFREYFLFK</sequence>
<evidence type="ECO:0000313" key="2">
    <source>
        <dbReference type="Proteomes" id="UP001054945"/>
    </source>
</evidence>